<accession>A0A6G7VLC0</accession>
<dbReference type="AlphaFoldDB" id="A0A6G7VLC0"/>
<sequence>MKQEALDFLQEARALHRLIAARPTTFLNEATLFKGWTVEEIVRHLHVWNVMADLSRTDPEAFAAQIEHVGAGIMSGTTRQVERQVCTLHGRPLIVAWQDRYERMGAEWALVDPRLRLKWVGPDLSARTSISASIMEVWAHGQAVFDIAGVSRSPTPRLWNIVALGLNTFGWSHQVNGYEVPPAMPLVRLTLGQEVREWGDQTVGRIEGPAEAFAQVVTQTRSIADVPLTVMGDVAQRWMQMVQCFAGPRNAPPSAGTRHIAQTG</sequence>
<dbReference type="InterPro" id="IPR034660">
    <property type="entry name" value="DinB/YfiT-like"/>
</dbReference>
<evidence type="ECO:0000313" key="2">
    <source>
        <dbReference type="EMBL" id="QIK40732.1"/>
    </source>
</evidence>
<name>A0A6G7VLC0_9RHOB</name>
<keyword evidence="3" id="KW-1185">Reference proteome</keyword>
<dbReference type="GO" id="GO:0016853">
    <property type="term" value="F:isomerase activity"/>
    <property type="evidence" value="ECO:0007669"/>
    <property type="project" value="UniProtKB-KW"/>
</dbReference>
<dbReference type="NCBIfam" id="TIGR03083">
    <property type="entry name" value="maleylpyruvate isomerase family mycothiol-dependent enzyme"/>
    <property type="match status" value="1"/>
</dbReference>
<dbReference type="RefSeq" id="WP_166190504.1">
    <property type="nucleotide sequence ID" value="NZ_CP049811.1"/>
</dbReference>
<keyword evidence="2" id="KW-0413">Isomerase</keyword>
<dbReference type="InterPro" id="IPR024344">
    <property type="entry name" value="MDMPI_metal-binding"/>
</dbReference>
<protein>
    <submittedName>
        <fullName evidence="2">Maleylpyruvate isomerase family mycothiol-dependent enzyme</fullName>
    </submittedName>
</protein>
<feature type="domain" description="Mycothiol-dependent maleylpyruvate isomerase metal-binding" evidence="1">
    <location>
        <begin position="9"/>
        <end position="144"/>
    </location>
</feature>
<evidence type="ECO:0000313" key="3">
    <source>
        <dbReference type="Proteomes" id="UP000500791"/>
    </source>
</evidence>
<dbReference type="SUPFAM" id="SSF109854">
    <property type="entry name" value="DinB/YfiT-like putative metalloenzymes"/>
    <property type="match status" value="1"/>
</dbReference>
<dbReference type="InterPro" id="IPR017517">
    <property type="entry name" value="Maleyloyr_isom"/>
</dbReference>
<dbReference type="EMBL" id="CP049811">
    <property type="protein sequence ID" value="QIK40732.1"/>
    <property type="molecule type" value="Genomic_DNA"/>
</dbReference>
<keyword evidence="2" id="KW-0670">Pyruvate</keyword>
<organism evidence="2 3">
    <name type="scientific">Pontivivens nitratireducens</name>
    <dbReference type="NCBI Taxonomy" id="2758038"/>
    <lineage>
        <taxon>Bacteria</taxon>
        <taxon>Pseudomonadati</taxon>
        <taxon>Pseudomonadota</taxon>
        <taxon>Alphaproteobacteria</taxon>
        <taxon>Rhodobacterales</taxon>
        <taxon>Paracoccaceae</taxon>
        <taxon>Pontivivens</taxon>
    </lineage>
</organism>
<reference evidence="2 3" key="1">
    <citation type="submission" date="2020-03" db="EMBL/GenBank/DDBJ databases">
        <title>Complete genome sequence of Monaibacterium sp. ALG8 with diverse plasmids.</title>
        <authorList>
            <person name="Sun C."/>
        </authorList>
    </citation>
    <scope>NUCLEOTIDE SEQUENCE [LARGE SCALE GENOMIC DNA]</scope>
    <source>
        <strain evidence="2 3">ALG8</strain>
    </source>
</reference>
<dbReference type="KEGG" id="mon:G8E03_08105"/>
<dbReference type="Pfam" id="PF11716">
    <property type="entry name" value="MDMPI_N"/>
    <property type="match status" value="1"/>
</dbReference>
<evidence type="ECO:0000259" key="1">
    <source>
        <dbReference type="Pfam" id="PF11716"/>
    </source>
</evidence>
<dbReference type="GO" id="GO:0046872">
    <property type="term" value="F:metal ion binding"/>
    <property type="evidence" value="ECO:0007669"/>
    <property type="project" value="InterPro"/>
</dbReference>
<dbReference type="Proteomes" id="UP000500791">
    <property type="component" value="Chromosome"/>
</dbReference>
<proteinExistence type="predicted"/>
<gene>
    <name evidence="2" type="ORF">G8E03_08105</name>
</gene>